<accession>A0A4R0N8A9</accession>
<sequence length="120" mass="13887">MKFEEYYWHGSEIRNIEIDRRQPGENDTISFEIDWSDSGEGKLIFEDVYWTKLNLNFGIVAPECIDLAFVSTDDDSDLIAFYKLWGNRINDIKLTCYVIKTLSTGSEIKIIAKGFKTTKS</sequence>
<gene>
    <name evidence="1" type="ORF">EZ437_21415</name>
</gene>
<keyword evidence="2" id="KW-1185">Reference proteome</keyword>
<dbReference type="RefSeq" id="WP_131598179.1">
    <property type="nucleotide sequence ID" value="NZ_SJSL01000013.1"/>
</dbReference>
<reference evidence="1 2" key="1">
    <citation type="submission" date="2019-02" db="EMBL/GenBank/DDBJ databases">
        <title>Pedobacter sp. RP-1-14 sp. nov., isolated from Arctic soil.</title>
        <authorList>
            <person name="Dahal R.H."/>
        </authorList>
    </citation>
    <scope>NUCLEOTIDE SEQUENCE [LARGE SCALE GENOMIC DNA]</scope>
    <source>
        <strain evidence="1 2">RP-1-14</strain>
    </source>
</reference>
<evidence type="ECO:0000313" key="2">
    <source>
        <dbReference type="Proteomes" id="UP000293347"/>
    </source>
</evidence>
<evidence type="ECO:0000313" key="1">
    <source>
        <dbReference type="EMBL" id="TCC96388.1"/>
    </source>
</evidence>
<evidence type="ECO:0008006" key="3">
    <source>
        <dbReference type="Google" id="ProtNLM"/>
    </source>
</evidence>
<dbReference type="Proteomes" id="UP000293347">
    <property type="component" value="Unassembled WGS sequence"/>
</dbReference>
<organism evidence="1 2">
    <name type="scientific">Pedobacter psychroterrae</name>
    <dbReference type="NCBI Taxonomy" id="2530453"/>
    <lineage>
        <taxon>Bacteria</taxon>
        <taxon>Pseudomonadati</taxon>
        <taxon>Bacteroidota</taxon>
        <taxon>Sphingobacteriia</taxon>
        <taxon>Sphingobacteriales</taxon>
        <taxon>Sphingobacteriaceae</taxon>
        <taxon>Pedobacter</taxon>
    </lineage>
</organism>
<name>A0A4R0N8A9_9SPHI</name>
<comment type="caution">
    <text evidence="1">The sequence shown here is derived from an EMBL/GenBank/DDBJ whole genome shotgun (WGS) entry which is preliminary data.</text>
</comment>
<dbReference type="EMBL" id="SJSL01000013">
    <property type="protein sequence ID" value="TCC96388.1"/>
    <property type="molecule type" value="Genomic_DNA"/>
</dbReference>
<protein>
    <recommendedName>
        <fullName evidence="3">Immunity protein 50 of polymorphic toxin system</fullName>
    </recommendedName>
</protein>
<proteinExistence type="predicted"/>
<dbReference type="OrthoDB" id="677693at2"/>
<dbReference type="AlphaFoldDB" id="A0A4R0N8A9"/>